<proteinExistence type="inferred from homology"/>
<evidence type="ECO:0000256" key="6">
    <source>
        <dbReference type="ARBA" id="ARBA00023295"/>
    </source>
</evidence>
<dbReference type="RefSeq" id="WP_313916237.1">
    <property type="nucleotide sequence ID" value="NZ_CP135076.1"/>
</dbReference>
<dbReference type="InterPro" id="IPR016286">
    <property type="entry name" value="FUC_metazoa-typ"/>
</dbReference>
<evidence type="ECO:0000256" key="3">
    <source>
        <dbReference type="ARBA" id="ARBA00012662"/>
    </source>
</evidence>
<dbReference type="InterPro" id="IPR000933">
    <property type="entry name" value="Glyco_hydro_29"/>
</dbReference>
<evidence type="ECO:0000256" key="7">
    <source>
        <dbReference type="SAM" id="SignalP"/>
    </source>
</evidence>
<evidence type="ECO:0000256" key="4">
    <source>
        <dbReference type="ARBA" id="ARBA00022729"/>
    </source>
</evidence>
<protein>
    <recommendedName>
        <fullName evidence="3">alpha-L-fucosidase</fullName>
        <ecNumber evidence="3">3.2.1.51</ecNumber>
    </recommendedName>
</protein>
<feature type="domain" description="Alpha-L-fucosidase C-terminal" evidence="9">
    <location>
        <begin position="448"/>
        <end position="526"/>
    </location>
</feature>
<dbReference type="Pfam" id="PF01120">
    <property type="entry name" value="Alpha_L_fucos"/>
    <property type="match status" value="1"/>
</dbReference>
<feature type="signal peptide" evidence="7">
    <location>
        <begin position="1"/>
        <end position="21"/>
    </location>
</feature>
<gene>
    <name evidence="10" type="ORF">RPR59_02245</name>
</gene>
<evidence type="ECO:0000313" key="11">
    <source>
        <dbReference type="Proteomes" id="UP001302249"/>
    </source>
</evidence>
<sequence length="530" mass="59662">MKLKMVLLAALAGPVCMPALAQDAAEKYPMDFQAAPVERQLDQVERGIESGPYKADWHALKAFQVPEWFRDAKFGIFIHWGVYSVPAFANEWYSRNMYEPHNAAYTYHRNVYGPQSEFGYKDFIPKFTAEKFDAARWISLFQQAGAKYVIPVAEHCDGFAMYDSDMTRWDVTEMGPKRDTAGELMRAARKAGMHFGLSSHRAEHWWWYGVGRGYDSDVNDPRYAGLYGPAAPRALPADPKGSVPDPSHLENWFPPDQQFLDDWLARTTEIVDKYKPEMIYLDWWTSAPAFEPDMRKFAAYYYNSAKKNGYRPAIAYKGDQFESGTALFDIERGKLDTLRLEPWQTDTSVSIHSWGYAQDDEYRTARSLTQDLVDVVSKNGNLLLNIGPKADGTIPADIRDVLLGMGAWLKVNGEAIYGSRPWKYFGEGPTTSETGQKSENPNKSWTPADIRFTTRGDTLYAIGMERPANGNALIKTLYAGSPYLTKPIASVELLGGGALKWKQTGKGLEVALPDGAGVDMPYTLRIRFKG</sequence>
<evidence type="ECO:0000256" key="1">
    <source>
        <dbReference type="ARBA" id="ARBA00004071"/>
    </source>
</evidence>
<organism evidence="10 11">
    <name type="scientific">Stakelama saccharophila</name>
    <dbReference type="NCBI Taxonomy" id="3075605"/>
    <lineage>
        <taxon>Bacteria</taxon>
        <taxon>Pseudomonadati</taxon>
        <taxon>Pseudomonadota</taxon>
        <taxon>Alphaproteobacteria</taxon>
        <taxon>Sphingomonadales</taxon>
        <taxon>Sphingomonadaceae</taxon>
        <taxon>Stakelama</taxon>
    </lineage>
</organism>
<dbReference type="InterPro" id="IPR013780">
    <property type="entry name" value="Glyco_hydro_b"/>
</dbReference>
<evidence type="ECO:0000256" key="5">
    <source>
        <dbReference type="ARBA" id="ARBA00022801"/>
    </source>
</evidence>
<dbReference type="SMART" id="SM00812">
    <property type="entry name" value="Alpha_L_fucos"/>
    <property type="match status" value="1"/>
</dbReference>
<dbReference type="EMBL" id="CP135076">
    <property type="protein sequence ID" value="WNO54102.1"/>
    <property type="molecule type" value="Genomic_DNA"/>
</dbReference>
<keyword evidence="11" id="KW-1185">Reference proteome</keyword>
<keyword evidence="6" id="KW-0326">Glycosidase</keyword>
<dbReference type="PANTHER" id="PTHR10030">
    <property type="entry name" value="ALPHA-L-FUCOSIDASE"/>
    <property type="match status" value="1"/>
</dbReference>
<evidence type="ECO:0000313" key="10">
    <source>
        <dbReference type="EMBL" id="WNO54102.1"/>
    </source>
</evidence>
<comment type="similarity">
    <text evidence="2">Belongs to the glycosyl hydrolase 29 family.</text>
</comment>
<dbReference type="PANTHER" id="PTHR10030:SF37">
    <property type="entry name" value="ALPHA-L-FUCOSIDASE-RELATED"/>
    <property type="match status" value="1"/>
</dbReference>
<dbReference type="InterPro" id="IPR031919">
    <property type="entry name" value="Fucosidase_C"/>
</dbReference>
<dbReference type="SUPFAM" id="SSF51445">
    <property type="entry name" value="(Trans)glycosidases"/>
    <property type="match status" value="1"/>
</dbReference>
<accession>A0ABZ0BA00</accession>
<feature type="chain" id="PRO_5045269557" description="alpha-L-fucosidase" evidence="7">
    <location>
        <begin position="22"/>
        <end position="530"/>
    </location>
</feature>
<evidence type="ECO:0000256" key="2">
    <source>
        <dbReference type="ARBA" id="ARBA00007951"/>
    </source>
</evidence>
<reference evidence="10 11" key="1">
    <citation type="submission" date="2023-09" db="EMBL/GenBank/DDBJ databases">
        <authorList>
            <person name="Rey-Velasco X."/>
        </authorList>
    </citation>
    <scope>NUCLEOTIDE SEQUENCE [LARGE SCALE GENOMIC DNA]</scope>
    <source>
        <strain evidence="10 11">W311</strain>
    </source>
</reference>
<dbReference type="Proteomes" id="UP001302249">
    <property type="component" value="Chromosome"/>
</dbReference>
<dbReference type="InterPro" id="IPR017853">
    <property type="entry name" value="GH"/>
</dbReference>
<keyword evidence="4 7" id="KW-0732">Signal</keyword>
<dbReference type="InterPro" id="IPR057739">
    <property type="entry name" value="Glyco_hydro_29_N"/>
</dbReference>
<dbReference type="Gene3D" id="2.60.40.1180">
    <property type="entry name" value="Golgi alpha-mannosidase II"/>
    <property type="match status" value="1"/>
</dbReference>
<dbReference type="EC" id="3.2.1.51" evidence="3"/>
<dbReference type="PIRSF" id="PIRSF001092">
    <property type="entry name" value="Alpha-L-fucosidase"/>
    <property type="match status" value="1"/>
</dbReference>
<name>A0ABZ0BA00_9SPHN</name>
<evidence type="ECO:0000259" key="8">
    <source>
        <dbReference type="Pfam" id="PF01120"/>
    </source>
</evidence>
<feature type="domain" description="Glycoside hydrolase family 29 N-terminal" evidence="8">
    <location>
        <begin position="48"/>
        <end position="414"/>
    </location>
</feature>
<keyword evidence="5" id="KW-0378">Hydrolase</keyword>
<comment type="function">
    <text evidence="1">Alpha-L-fucosidase is responsible for hydrolyzing the alpha-1,6-linked fucose joined to the reducing-end N-acetylglucosamine of the carbohydrate moieties of glycoproteins.</text>
</comment>
<dbReference type="Gene3D" id="3.20.20.80">
    <property type="entry name" value="Glycosidases"/>
    <property type="match status" value="1"/>
</dbReference>
<dbReference type="Pfam" id="PF16757">
    <property type="entry name" value="Fucosidase_C"/>
    <property type="match status" value="1"/>
</dbReference>
<evidence type="ECO:0000259" key="9">
    <source>
        <dbReference type="Pfam" id="PF16757"/>
    </source>
</evidence>